<gene>
    <name evidence="1" type="ORF">MPL3356_330016</name>
</gene>
<name>A0A090E0W6_MESPL</name>
<dbReference type="Proteomes" id="UP000045285">
    <property type="component" value="Unassembled WGS sequence"/>
</dbReference>
<accession>A0A090E0W6</accession>
<evidence type="ECO:0000313" key="2">
    <source>
        <dbReference type="Proteomes" id="UP000045285"/>
    </source>
</evidence>
<evidence type="ECO:0000313" key="1">
    <source>
        <dbReference type="EMBL" id="CDX20704.1"/>
    </source>
</evidence>
<organism evidence="1 2">
    <name type="scientific">Mesorhizobium plurifarium</name>
    <dbReference type="NCBI Taxonomy" id="69974"/>
    <lineage>
        <taxon>Bacteria</taxon>
        <taxon>Pseudomonadati</taxon>
        <taxon>Pseudomonadota</taxon>
        <taxon>Alphaproteobacteria</taxon>
        <taxon>Hyphomicrobiales</taxon>
        <taxon>Phyllobacteriaceae</taxon>
        <taxon>Mesorhizobium</taxon>
    </lineage>
</organism>
<protein>
    <submittedName>
        <fullName evidence="1">Uncharacterized protein</fullName>
    </submittedName>
</protein>
<sequence>MERGKHLIPPQRGAAVKTSIAFDEDDMPAALQATRLVFSRKLSYIRSIEFGRSIGPRDPSRLLTSPKFRYHRPDFGPVKQKQMWKGIFHGNWYGQVVQRHQGLRLHPA</sequence>
<reference evidence="2" key="1">
    <citation type="submission" date="2014-08" db="EMBL/GenBank/DDBJ databases">
        <authorList>
            <person name="Moulin L."/>
        </authorList>
    </citation>
    <scope>NUCLEOTIDE SEQUENCE [LARGE SCALE GENOMIC DNA]</scope>
</reference>
<dbReference type="AlphaFoldDB" id="A0A090E0W6"/>
<keyword evidence="2" id="KW-1185">Reference proteome</keyword>
<proteinExistence type="predicted"/>
<dbReference type="EMBL" id="CCMZ01000027">
    <property type="protein sequence ID" value="CDX20704.1"/>
    <property type="molecule type" value="Genomic_DNA"/>
</dbReference>